<protein>
    <submittedName>
        <fullName evidence="8">Cytochrome C oxidase subunit IV family protein</fullName>
    </submittedName>
</protein>
<evidence type="ECO:0000256" key="6">
    <source>
        <dbReference type="SAM" id="MobiDB-lite"/>
    </source>
</evidence>
<evidence type="ECO:0000256" key="1">
    <source>
        <dbReference type="ARBA" id="ARBA00004651"/>
    </source>
</evidence>
<name>A0ABS9GZQ1_9BACL</name>
<keyword evidence="5 7" id="KW-0472">Membrane</keyword>
<reference evidence="8 9" key="1">
    <citation type="submission" date="2022-01" db="EMBL/GenBank/DDBJ databases">
        <title>Alkalihalobacillus sp. EGI L200015, a novel bacterium isolated from a salt lake sediment.</title>
        <authorList>
            <person name="Gao L."/>
            <person name="Fang B.-Z."/>
            <person name="Li W.-J."/>
        </authorList>
    </citation>
    <scope>NUCLEOTIDE SEQUENCE [LARGE SCALE GENOMIC DNA]</scope>
    <source>
        <strain evidence="8 9">KCTC 12718</strain>
    </source>
</reference>
<evidence type="ECO:0000256" key="2">
    <source>
        <dbReference type="ARBA" id="ARBA00022475"/>
    </source>
</evidence>
<evidence type="ECO:0000256" key="4">
    <source>
        <dbReference type="ARBA" id="ARBA00022989"/>
    </source>
</evidence>
<dbReference type="EMBL" id="JAKIJS010000001">
    <property type="protein sequence ID" value="MCF6136973.1"/>
    <property type="molecule type" value="Genomic_DNA"/>
</dbReference>
<organism evidence="8 9">
    <name type="scientific">Pseudalkalibacillus berkeleyi</name>
    <dbReference type="NCBI Taxonomy" id="1069813"/>
    <lineage>
        <taxon>Bacteria</taxon>
        <taxon>Bacillati</taxon>
        <taxon>Bacillota</taxon>
        <taxon>Bacilli</taxon>
        <taxon>Bacillales</taxon>
        <taxon>Fictibacillaceae</taxon>
        <taxon>Pseudalkalibacillus</taxon>
    </lineage>
</organism>
<sequence>MASNEQTNSVHHHSSLQKKIKLKQERRQHNVSFVMMILLTIVAFAAITSDAVSDKLAILFILVLAGVQVFFQLYVWMHLGHKGHEFPMWGIASGLMIAVITVGTLMGLIW</sequence>
<dbReference type="InterPro" id="IPR005171">
    <property type="entry name" value="Cyt_c_oxidase_su4_prok"/>
</dbReference>
<keyword evidence="2" id="KW-1003">Cell membrane</keyword>
<evidence type="ECO:0000313" key="9">
    <source>
        <dbReference type="Proteomes" id="UP001649381"/>
    </source>
</evidence>
<feature type="compositionally biased region" description="Basic residues" evidence="6">
    <location>
        <begin position="10"/>
        <end position="21"/>
    </location>
</feature>
<feature type="transmembrane region" description="Helical" evidence="7">
    <location>
        <begin position="55"/>
        <end position="76"/>
    </location>
</feature>
<feature type="region of interest" description="Disordered" evidence="6">
    <location>
        <begin position="1"/>
        <end position="23"/>
    </location>
</feature>
<proteinExistence type="predicted"/>
<keyword evidence="4 7" id="KW-1133">Transmembrane helix</keyword>
<dbReference type="Pfam" id="PF03626">
    <property type="entry name" value="COX4_pro"/>
    <property type="match status" value="1"/>
</dbReference>
<comment type="subcellular location">
    <subcellularLocation>
        <location evidence="1">Cell membrane</location>
        <topology evidence="1">Multi-pass membrane protein</topology>
    </subcellularLocation>
</comment>
<keyword evidence="3 7" id="KW-0812">Transmembrane</keyword>
<dbReference type="Proteomes" id="UP001649381">
    <property type="component" value="Unassembled WGS sequence"/>
</dbReference>
<evidence type="ECO:0000256" key="7">
    <source>
        <dbReference type="SAM" id="Phobius"/>
    </source>
</evidence>
<evidence type="ECO:0000256" key="5">
    <source>
        <dbReference type="ARBA" id="ARBA00023136"/>
    </source>
</evidence>
<keyword evidence="9" id="KW-1185">Reference proteome</keyword>
<feature type="transmembrane region" description="Helical" evidence="7">
    <location>
        <begin position="31"/>
        <end position="49"/>
    </location>
</feature>
<evidence type="ECO:0000256" key="3">
    <source>
        <dbReference type="ARBA" id="ARBA00022692"/>
    </source>
</evidence>
<dbReference type="RefSeq" id="WP_236332181.1">
    <property type="nucleotide sequence ID" value="NZ_JAKIJS010000001.1"/>
</dbReference>
<accession>A0ABS9GZQ1</accession>
<evidence type="ECO:0000313" key="8">
    <source>
        <dbReference type="EMBL" id="MCF6136973.1"/>
    </source>
</evidence>
<feature type="transmembrane region" description="Helical" evidence="7">
    <location>
        <begin position="88"/>
        <end position="109"/>
    </location>
</feature>
<gene>
    <name evidence="8" type="ORF">L2716_04465</name>
</gene>
<comment type="caution">
    <text evidence="8">The sequence shown here is derived from an EMBL/GenBank/DDBJ whole genome shotgun (WGS) entry which is preliminary data.</text>
</comment>